<dbReference type="PROSITE" id="PS51384">
    <property type="entry name" value="FAD_FR"/>
    <property type="match status" value="1"/>
</dbReference>
<keyword evidence="7 15" id="KW-0812">Transmembrane</keyword>
<comment type="similarity">
    <text evidence="2">Belongs to the ferric reductase (FRE) family.</text>
</comment>
<dbReference type="InterPro" id="IPR013130">
    <property type="entry name" value="Fe3_Rdtase_TM_dom"/>
</dbReference>
<keyword evidence="13 15" id="KW-0472">Membrane</keyword>
<feature type="transmembrane region" description="Helical" evidence="15">
    <location>
        <begin position="45"/>
        <end position="64"/>
    </location>
</feature>
<reference evidence="17 18" key="1">
    <citation type="journal article" date="2009" name="Nature">
        <title>Evolution of pathogenicity and sexual reproduction in eight Candida genomes.</title>
        <authorList>
            <person name="Butler G."/>
            <person name="Rasmussen M.D."/>
            <person name="Lin M.F."/>
            <person name="Santos M.A."/>
            <person name="Sakthikumar S."/>
            <person name="Munro C.A."/>
            <person name="Rheinbay E."/>
            <person name="Grabherr M."/>
            <person name="Forche A."/>
            <person name="Reedy J.L."/>
            <person name="Agrafioti I."/>
            <person name="Arnaud M.B."/>
            <person name="Bates S."/>
            <person name="Brown A.J."/>
            <person name="Brunke S."/>
            <person name="Costanzo M.C."/>
            <person name="Fitzpatrick D.A."/>
            <person name="de Groot P.W."/>
            <person name="Harris D."/>
            <person name="Hoyer L.L."/>
            <person name="Hube B."/>
            <person name="Klis F.M."/>
            <person name="Kodira C."/>
            <person name="Lennard N."/>
            <person name="Logue M.E."/>
            <person name="Martin R."/>
            <person name="Neiman A.M."/>
            <person name="Nikolaou E."/>
            <person name="Quail M.A."/>
            <person name="Quinn J."/>
            <person name="Santos M.C."/>
            <person name="Schmitzberger F.F."/>
            <person name="Sherlock G."/>
            <person name="Shah P."/>
            <person name="Silverstein K.A."/>
            <person name="Skrzypek M.S."/>
            <person name="Soll D."/>
            <person name="Staggs R."/>
            <person name="Stansfield I."/>
            <person name="Stumpf M.P."/>
            <person name="Sudbery P.E."/>
            <person name="Srikantha T."/>
            <person name="Zeng Q."/>
            <person name="Berman J."/>
            <person name="Berriman M."/>
            <person name="Heitman J."/>
            <person name="Gow N.A."/>
            <person name="Lorenz M.C."/>
            <person name="Birren B.W."/>
            <person name="Kellis M."/>
            <person name="Cuomo C.A."/>
        </authorList>
    </citation>
    <scope>NUCLEOTIDE SEQUENCE [LARGE SCALE GENOMIC DNA]</scope>
    <source>
        <strain evidence="18">ATCC MYA-3404 / T1</strain>
    </source>
</reference>
<evidence type="ECO:0000256" key="1">
    <source>
        <dbReference type="ARBA" id="ARBA00004651"/>
    </source>
</evidence>
<dbReference type="Pfam" id="PF08030">
    <property type="entry name" value="NAD_binding_6"/>
    <property type="match status" value="1"/>
</dbReference>
<comment type="subcellular location">
    <subcellularLocation>
        <location evidence="1">Cell membrane</location>
        <topology evidence="1">Multi-pass membrane protein</topology>
    </subcellularLocation>
</comment>
<dbReference type="Pfam" id="PF08022">
    <property type="entry name" value="FAD_binding_8"/>
    <property type="match status" value="1"/>
</dbReference>
<evidence type="ECO:0000256" key="3">
    <source>
        <dbReference type="ARBA" id="ARBA00012668"/>
    </source>
</evidence>
<sequence>MFSKRSVTYNGLDCLADMSDPRYKEYKMQSQAEISWMSQTKYAKYTVYFGVSTIFLATIKHLYYRYRDLRYKSKQSSNTGTSLIDVFTSYCRYFGYKQVPEWLVFFSVPNSISSASYMFLSSLYLFCYCLVPHFWYRGCAGFGSPPLGVRAGLMATALTPFIYVLAGKSNAITLLTGISYEKLNTFHQYVGVAAFVLGIIHTIPFVHQSLAEGGANRLHQRFSNEFSYYSGIPPLILLGLLCILSKACIRKYVYELFLHAHWMMGIAYFGTLIWHIDSLLNADDYMWGALAFWAAQILYRILLKTAFKPSSMFLRSREASLEKIGDGVYQVIVANTKGISWSPGQHCFLRFVGVRILDSHPFSIASMKENPSGMKFIIRAQNGLTKSLYKELDKQIITNKKVYIDGPYGGTFRNPKAFEKVVLVASGTGVTATLPFLTYLTSGEANTIVKKVSFVWIVRKLQDINWIRSELLECQKLAGNKVDIQIHVVEDGNPVTETKVDLEKEISSESSHDSYDEFSVNFGKPSVSAILKSMIGGFSNRNMIVCSGSDSMKREVSQTVSELQALVFNNDRYTSNVEEIYLHTESFSW</sequence>
<dbReference type="eggNOG" id="KOG0039">
    <property type="taxonomic scope" value="Eukaryota"/>
</dbReference>
<evidence type="ECO:0000256" key="8">
    <source>
        <dbReference type="ARBA" id="ARBA00022827"/>
    </source>
</evidence>
<dbReference type="GO" id="GO:0005886">
    <property type="term" value="C:plasma membrane"/>
    <property type="evidence" value="ECO:0007669"/>
    <property type="project" value="UniProtKB-SubCell"/>
</dbReference>
<evidence type="ECO:0000256" key="6">
    <source>
        <dbReference type="ARBA" id="ARBA00022630"/>
    </source>
</evidence>
<name>C5MFT5_CANTT</name>
<dbReference type="SFLD" id="SFLDS00052">
    <property type="entry name" value="Ferric_Reductase_Domain"/>
    <property type="match status" value="1"/>
</dbReference>
<dbReference type="RefSeq" id="XP_002550630.1">
    <property type="nucleotide sequence ID" value="XM_002550584.1"/>
</dbReference>
<keyword evidence="8" id="KW-0274">FAD</keyword>
<dbReference type="OrthoDB" id="17725at2759"/>
<comment type="catalytic activity">
    <reaction evidence="14">
        <text>2 a Fe(II)-siderophore + NADP(+) + H(+) = 2 a Fe(III)-siderophore + NADPH</text>
        <dbReference type="Rhea" id="RHEA:28795"/>
        <dbReference type="Rhea" id="RHEA-COMP:11342"/>
        <dbReference type="Rhea" id="RHEA-COMP:11344"/>
        <dbReference type="ChEBI" id="CHEBI:15378"/>
        <dbReference type="ChEBI" id="CHEBI:29033"/>
        <dbReference type="ChEBI" id="CHEBI:29034"/>
        <dbReference type="ChEBI" id="CHEBI:57783"/>
        <dbReference type="ChEBI" id="CHEBI:58349"/>
        <dbReference type="EC" id="1.16.1.9"/>
    </reaction>
</comment>
<evidence type="ECO:0000256" key="10">
    <source>
        <dbReference type="ARBA" id="ARBA00022989"/>
    </source>
</evidence>
<evidence type="ECO:0000313" key="17">
    <source>
        <dbReference type="EMBL" id="EER31198.1"/>
    </source>
</evidence>
<dbReference type="AlphaFoldDB" id="C5MFT5"/>
<dbReference type="CDD" id="cd06186">
    <property type="entry name" value="NOX_Duox_like_FAD_NADP"/>
    <property type="match status" value="1"/>
</dbReference>
<dbReference type="GO" id="GO:0006879">
    <property type="term" value="P:intracellular iron ion homeostasis"/>
    <property type="evidence" value="ECO:0007669"/>
    <property type="project" value="TreeGrafter"/>
</dbReference>
<evidence type="ECO:0000256" key="4">
    <source>
        <dbReference type="ARBA" id="ARBA00022448"/>
    </source>
</evidence>
<dbReference type="HOGENOM" id="CLU_010365_7_2_1"/>
<accession>C5MFT5</accession>
<evidence type="ECO:0000259" key="16">
    <source>
        <dbReference type="PROSITE" id="PS51384"/>
    </source>
</evidence>
<feature type="transmembrane region" description="Helical" evidence="15">
    <location>
        <begin position="226"/>
        <end position="244"/>
    </location>
</feature>
<protein>
    <recommendedName>
        <fullName evidence="3">ferric-chelate reductase (NADPH)</fullName>
        <ecNumber evidence="3">1.16.1.9</ecNumber>
    </recommendedName>
</protein>
<dbReference type="InterPro" id="IPR013112">
    <property type="entry name" value="FAD-bd_8"/>
</dbReference>
<dbReference type="InterPro" id="IPR051410">
    <property type="entry name" value="Ferric/Cupric_Reductase"/>
</dbReference>
<dbReference type="EC" id="1.16.1.9" evidence="3"/>
<dbReference type="Proteomes" id="UP000002037">
    <property type="component" value="Unassembled WGS sequence"/>
</dbReference>
<gene>
    <name evidence="17" type="ORF">CTRG_04928</name>
</gene>
<dbReference type="Pfam" id="PF01794">
    <property type="entry name" value="Ferric_reduct"/>
    <property type="match status" value="1"/>
</dbReference>
<evidence type="ECO:0000256" key="2">
    <source>
        <dbReference type="ARBA" id="ARBA00006278"/>
    </source>
</evidence>
<evidence type="ECO:0000256" key="9">
    <source>
        <dbReference type="ARBA" id="ARBA00022982"/>
    </source>
</evidence>
<keyword evidence="18" id="KW-1185">Reference proteome</keyword>
<keyword evidence="9" id="KW-0249">Electron transport</keyword>
<feature type="transmembrane region" description="Helical" evidence="15">
    <location>
        <begin position="186"/>
        <end position="206"/>
    </location>
</feature>
<keyword evidence="11" id="KW-0560">Oxidoreductase</keyword>
<dbReference type="InterPro" id="IPR039261">
    <property type="entry name" value="FNR_nucleotide-bd"/>
</dbReference>
<keyword evidence="4" id="KW-0813">Transport</keyword>
<evidence type="ECO:0000256" key="5">
    <source>
        <dbReference type="ARBA" id="ARBA00022475"/>
    </source>
</evidence>
<dbReference type="GO" id="GO:0006826">
    <property type="term" value="P:iron ion transport"/>
    <property type="evidence" value="ECO:0007669"/>
    <property type="project" value="EnsemblFungi"/>
</dbReference>
<feature type="transmembrane region" description="Helical" evidence="15">
    <location>
        <begin position="147"/>
        <end position="166"/>
    </location>
</feature>
<dbReference type="PANTHER" id="PTHR32361">
    <property type="entry name" value="FERRIC/CUPRIC REDUCTASE TRANSMEMBRANE COMPONENT"/>
    <property type="match status" value="1"/>
</dbReference>
<evidence type="ECO:0000256" key="7">
    <source>
        <dbReference type="ARBA" id="ARBA00022692"/>
    </source>
</evidence>
<dbReference type="InterPro" id="IPR017927">
    <property type="entry name" value="FAD-bd_FR_type"/>
</dbReference>
<dbReference type="PANTHER" id="PTHR32361:SF23">
    <property type="entry name" value="FERRIC-CHELATE REDUCTASE"/>
    <property type="match status" value="1"/>
</dbReference>
<proteinExistence type="inferred from homology"/>
<evidence type="ECO:0000256" key="14">
    <source>
        <dbReference type="ARBA" id="ARBA00048483"/>
    </source>
</evidence>
<keyword evidence="6" id="KW-0285">Flavoprotein</keyword>
<dbReference type="GO" id="GO:0015677">
    <property type="term" value="P:copper ion import"/>
    <property type="evidence" value="ECO:0007669"/>
    <property type="project" value="EnsemblFungi"/>
</dbReference>
<evidence type="ECO:0000256" key="11">
    <source>
        <dbReference type="ARBA" id="ARBA00023002"/>
    </source>
</evidence>
<keyword evidence="12" id="KW-0406">Ion transport</keyword>
<dbReference type="SFLD" id="SFLDG01168">
    <property type="entry name" value="Ferric_reductase_subgroup_(FRE"/>
    <property type="match status" value="1"/>
</dbReference>
<dbReference type="KEGG" id="ctp:CTRG_04928"/>
<evidence type="ECO:0000313" key="18">
    <source>
        <dbReference type="Proteomes" id="UP000002037"/>
    </source>
</evidence>
<dbReference type="SUPFAM" id="SSF52343">
    <property type="entry name" value="Ferredoxin reductase-like, C-terminal NADP-linked domain"/>
    <property type="match status" value="1"/>
</dbReference>
<feature type="transmembrane region" description="Helical" evidence="15">
    <location>
        <begin position="117"/>
        <end position="135"/>
    </location>
</feature>
<dbReference type="SUPFAM" id="SSF63380">
    <property type="entry name" value="Riboflavin synthase domain-like"/>
    <property type="match status" value="1"/>
</dbReference>
<evidence type="ECO:0000256" key="13">
    <source>
        <dbReference type="ARBA" id="ARBA00023136"/>
    </source>
</evidence>
<dbReference type="Gene3D" id="3.40.50.80">
    <property type="entry name" value="Nucleotide-binding domain of ferredoxin-NADP reductase (FNR) module"/>
    <property type="match status" value="1"/>
</dbReference>
<feature type="transmembrane region" description="Helical" evidence="15">
    <location>
        <begin position="286"/>
        <end position="307"/>
    </location>
</feature>
<dbReference type="EMBL" id="GG692401">
    <property type="protein sequence ID" value="EER31198.1"/>
    <property type="molecule type" value="Genomic_DNA"/>
</dbReference>
<keyword evidence="5" id="KW-1003">Cell membrane</keyword>
<dbReference type="VEuPathDB" id="FungiDB:CTRG_04928"/>
<dbReference type="GO" id="GO:0052851">
    <property type="term" value="F:ferric-chelate reductase (NADPH) activity"/>
    <property type="evidence" value="ECO:0007669"/>
    <property type="project" value="UniProtKB-EC"/>
</dbReference>
<dbReference type="STRING" id="294747.C5MFT5"/>
<feature type="domain" description="FAD-binding FR-type" evidence="16">
    <location>
        <begin position="290"/>
        <end position="414"/>
    </location>
</feature>
<keyword evidence="10 15" id="KW-1133">Transmembrane helix</keyword>
<dbReference type="InterPro" id="IPR017938">
    <property type="entry name" value="Riboflavin_synthase-like_b-brl"/>
</dbReference>
<dbReference type="GeneID" id="8298931"/>
<dbReference type="Gene3D" id="2.40.30.10">
    <property type="entry name" value="Translation factors"/>
    <property type="match status" value="1"/>
</dbReference>
<feature type="transmembrane region" description="Helical" evidence="15">
    <location>
        <begin position="256"/>
        <end position="274"/>
    </location>
</feature>
<evidence type="ECO:0000256" key="15">
    <source>
        <dbReference type="SAM" id="Phobius"/>
    </source>
</evidence>
<dbReference type="InterPro" id="IPR013121">
    <property type="entry name" value="Fe_red_NAD-bd_6"/>
</dbReference>
<organism evidence="17 18">
    <name type="scientific">Candida tropicalis (strain ATCC MYA-3404 / T1)</name>
    <name type="common">Yeast</name>
    <dbReference type="NCBI Taxonomy" id="294747"/>
    <lineage>
        <taxon>Eukaryota</taxon>
        <taxon>Fungi</taxon>
        <taxon>Dikarya</taxon>
        <taxon>Ascomycota</taxon>
        <taxon>Saccharomycotina</taxon>
        <taxon>Pichiomycetes</taxon>
        <taxon>Debaryomycetaceae</taxon>
        <taxon>Candida/Lodderomyces clade</taxon>
        <taxon>Candida</taxon>
    </lineage>
</organism>
<evidence type="ECO:0000256" key="12">
    <source>
        <dbReference type="ARBA" id="ARBA00023065"/>
    </source>
</evidence>